<comment type="caution">
    <text evidence="1">The sequence shown here is derived from an EMBL/GenBank/DDBJ whole genome shotgun (WGS) entry which is preliminary data.</text>
</comment>
<name>A0A811V8P7_CERCA</name>
<proteinExistence type="predicted"/>
<evidence type="ECO:0000313" key="2">
    <source>
        <dbReference type="Proteomes" id="UP000606786"/>
    </source>
</evidence>
<reference evidence="1" key="1">
    <citation type="submission" date="2020-11" db="EMBL/GenBank/DDBJ databases">
        <authorList>
            <person name="Whitehead M."/>
        </authorList>
    </citation>
    <scope>NUCLEOTIDE SEQUENCE</scope>
    <source>
        <strain evidence="1">EGII</strain>
    </source>
</reference>
<dbReference type="EMBL" id="CAJHJT010000034">
    <property type="protein sequence ID" value="CAD7006166.1"/>
    <property type="molecule type" value="Genomic_DNA"/>
</dbReference>
<feature type="non-terminal residue" evidence="1">
    <location>
        <position position="1"/>
    </location>
</feature>
<dbReference type="AlphaFoldDB" id="A0A811V8P7"/>
<gene>
    <name evidence="1" type="ORF">CCAP1982_LOCUS14493</name>
</gene>
<evidence type="ECO:0000313" key="1">
    <source>
        <dbReference type="EMBL" id="CAD7006166.1"/>
    </source>
</evidence>
<protein>
    <submittedName>
        <fullName evidence="1">(Mediterranean fruit fly) hypothetical protein</fullName>
    </submittedName>
</protein>
<accession>A0A811V8P7</accession>
<organism evidence="1 2">
    <name type="scientific">Ceratitis capitata</name>
    <name type="common">Mediterranean fruit fly</name>
    <name type="synonym">Tephritis capitata</name>
    <dbReference type="NCBI Taxonomy" id="7213"/>
    <lineage>
        <taxon>Eukaryota</taxon>
        <taxon>Metazoa</taxon>
        <taxon>Ecdysozoa</taxon>
        <taxon>Arthropoda</taxon>
        <taxon>Hexapoda</taxon>
        <taxon>Insecta</taxon>
        <taxon>Pterygota</taxon>
        <taxon>Neoptera</taxon>
        <taxon>Endopterygota</taxon>
        <taxon>Diptera</taxon>
        <taxon>Brachycera</taxon>
        <taxon>Muscomorpha</taxon>
        <taxon>Tephritoidea</taxon>
        <taxon>Tephritidae</taxon>
        <taxon>Ceratitis</taxon>
        <taxon>Ceratitis</taxon>
    </lineage>
</organism>
<keyword evidence="2" id="KW-1185">Reference proteome</keyword>
<sequence>IVRTNAMQRRHATICMQPNVGVYTPTKTSAATAVVASVPTPAPAAAVAAAAATVKPCTNLCNNRCKLP</sequence>
<dbReference type="Proteomes" id="UP000606786">
    <property type="component" value="Unassembled WGS sequence"/>
</dbReference>